<dbReference type="EMBL" id="MN740232">
    <property type="protein sequence ID" value="QHT94863.1"/>
    <property type="molecule type" value="Genomic_DNA"/>
</dbReference>
<reference evidence="1" key="1">
    <citation type="journal article" date="2020" name="Nature">
        <title>Giant virus diversity and host interactions through global metagenomics.</title>
        <authorList>
            <person name="Schulz F."/>
            <person name="Roux S."/>
            <person name="Paez-Espino D."/>
            <person name="Jungbluth S."/>
            <person name="Walsh D.A."/>
            <person name="Denef V.J."/>
            <person name="McMahon K.D."/>
            <person name="Konstantinidis K.T."/>
            <person name="Eloe-Fadrosh E.A."/>
            <person name="Kyrpides N.C."/>
            <person name="Woyke T."/>
        </authorList>
    </citation>
    <scope>NUCLEOTIDE SEQUENCE</scope>
    <source>
        <strain evidence="1">GVMAG-M-3300024261-37</strain>
    </source>
</reference>
<dbReference type="AlphaFoldDB" id="A0A6C0ITI2"/>
<organism evidence="1">
    <name type="scientific">viral metagenome</name>
    <dbReference type="NCBI Taxonomy" id="1070528"/>
    <lineage>
        <taxon>unclassified sequences</taxon>
        <taxon>metagenomes</taxon>
        <taxon>organismal metagenomes</taxon>
    </lineage>
</organism>
<accession>A0A6C0ITI2</accession>
<protein>
    <submittedName>
        <fullName evidence="1">Uncharacterized protein</fullName>
    </submittedName>
</protein>
<sequence>MKLNFNKILSNFPEIELSYEKNMYKNTLSVDFYLAIPKGRKFFAWFHYYNSEPVCYLLCINRNRRSIDNINIITCCFDKSLCIGNGTILYGTIFHLKNKKFFNIEDLHYFKNKYYSTANQFEKLKVLKKIHLKYIKQVSISNNDIIFGLPIMDTNELELRKSLKTVPYDIFFIQGRNLYQKTTFYNKKCYIEKEIYANFLIRPTIKHDIYELYHHNNIGELIKYDYAYINSYKKSVFMNKLFRNIKENRNLDALEESDDEEEFENIREDKFVYLEREFIFKCKYLKKFNMWVPIELNKDALISNGSNLIVKNNKN</sequence>
<evidence type="ECO:0000313" key="1">
    <source>
        <dbReference type="EMBL" id="QHT94863.1"/>
    </source>
</evidence>
<proteinExistence type="predicted"/>
<name>A0A6C0ITI2_9ZZZZ</name>